<feature type="compositionally biased region" description="Low complexity" evidence="1">
    <location>
        <begin position="314"/>
        <end position="329"/>
    </location>
</feature>
<dbReference type="VEuPathDB" id="FungiDB:sscle_04g033770"/>
<dbReference type="AlphaFoldDB" id="A0A1D9Q110"/>
<reference evidence="3" key="1">
    <citation type="journal article" date="2017" name="Genome Biol. Evol.">
        <title>The complete genome sequence of the phytopathogenic fungus Sclerotinia sclerotiorum reveals insights into the genome architecture of broad host range pathogens.</title>
        <authorList>
            <person name="Derbyshire M."/>
            <person name="Denton-Giles M."/>
            <person name="Hegedus D."/>
            <person name="Seifbarghy S."/>
            <person name="Rollins J."/>
            <person name="van Kan J."/>
            <person name="Seidl M.F."/>
            <person name="Faino L."/>
            <person name="Mbengue M."/>
            <person name="Navaud O."/>
            <person name="Raffaele S."/>
            <person name="Hammond-Kosack K."/>
            <person name="Heard S."/>
            <person name="Oliver R."/>
        </authorList>
    </citation>
    <scope>NUCLEOTIDE SEQUENCE [LARGE SCALE GENOMIC DNA]</scope>
    <source>
        <strain evidence="3">ATCC 18683 / 1980 / Ss-1</strain>
    </source>
</reference>
<sequence length="677" mass="76153">MASIGDQSESSAYQKQGKVQNKKAPKREPVSIAELCVGCIVWMPEQEGAESARCIMPHCPCNRSELDENGSEHHLVVLDVFKTNNGDVRCHVGKVTSKVSKAKNFTARIKIHQGPAASSTEQRDLDDGLYLETGELRKQSHVSLGHVYEVSPSLFSTKKGVPAYDRRLSEQSYYHLMKAMGIPAAKYERTRDVVQNGATTRTWIAGTQANFYHETLEARVVDLPNGASSIGTAQRMAAFQNHIRPAPLNSQRRPTSPPEDSPTSQSGVSTASGQSLDENPIYGSPNYGSPNYEQHSPHGRPIPSRQGSIHSLMTHSSHAASTTTMHSSLISPGHDTRFTKFDADAAAAARQQDASIQRARDEADAAAEREQENKRKEYERRQRELAEIEYQHQQQELADRIQEEKAKIEQIRLQEKARREQIRLQEEAQRERIHRNLKALDEEEKRRKDEALRKQQLRLRAEIADTERQRQSIASLEEEHRIRREQRRRSRESVSTVSTASTERVLRTEAARATQHYLGKIAVMEQEHPPQKEYLPQMEPAPLGREYLRRGAAPSEREQARRPESTRQSDIGNGSTATSGTYSSSYSKYTKYTQISEYTSTRITKYTRYTTEVVMHGVENAPWRAMSVGSVVVVGCYTYYSGSYETGFEAAKGLAGGLRAVAGMAGRVLKSLTRLRR</sequence>
<organism evidence="2 3">
    <name type="scientific">Sclerotinia sclerotiorum (strain ATCC 18683 / 1980 / Ss-1)</name>
    <name type="common">White mold</name>
    <name type="synonym">Whetzelinia sclerotiorum</name>
    <dbReference type="NCBI Taxonomy" id="665079"/>
    <lineage>
        <taxon>Eukaryota</taxon>
        <taxon>Fungi</taxon>
        <taxon>Dikarya</taxon>
        <taxon>Ascomycota</taxon>
        <taxon>Pezizomycotina</taxon>
        <taxon>Leotiomycetes</taxon>
        <taxon>Helotiales</taxon>
        <taxon>Sclerotiniaceae</taxon>
        <taxon>Sclerotinia</taxon>
    </lineage>
</organism>
<evidence type="ECO:0000313" key="3">
    <source>
        <dbReference type="Proteomes" id="UP000177798"/>
    </source>
</evidence>
<accession>A0A1D9Q110</accession>
<gene>
    <name evidence="2" type="ORF">sscle_04g033770</name>
</gene>
<name>A0A1D9Q110_SCLS1</name>
<feature type="region of interest" description="Disordered" evidence="1">
    <location>
        <begin position="245"/>
        <end position="308"/>
    </location>
</feature>
<dbReference type="OrthoDB" id="3537171at2759"/>
<feature type="compositionally biased region" description="Low complexity" evidence="1">
    <location>
        <begin position="574"/>
        <end position="584"/>
    </location>
</feature>
<feature type="region of interest" description="Disordered" evidence="1">
    <location>
        <begin position="551"/>
        <end position="584"/>
    </location>
</feature>
<dbReference type="KEGG" id="ssl:SS1G_02326"/>
<feature type="region of interest" description="Disordered" evidence="1">
    <location>
        <begin position="480"/>
        <end position="504"/>
    </location>
</feature>
<dbReference type="RefSeq" id="XP_001596110.1">
    <property type="nucleotide sequence ID" value="XM_001596060.1"/>
</dbReference>
<dbReference type="EMBL" id="CP017817">
    <property type="protein sequence ID" value="APA08607.1"/>
    <property type="molecule type" value="Genomic_DNA"/>
</dbReference>
<evidence type="ECO:0000313" key="2">
    <source>
        <dbReference type="EMBL" id="APA08607.1"/>
    </source>
</evidence>
<feature type="region of interest" description="Disordered" evidence="1">
    <location>
        <begin position="314"/>
        <end position="333"/>
    </location>
</feature>
<dbReference type="Proteomes" id="UP000177798">
    <property type="component" value="Chromosome 4"/>
</dbReference>
<feature type="compositionally biased region" description="Low complexity" evidence="1">
    <location>
        <begin position="493"/>
        <end position="503"/>
    </location>
</feature>
<evidence type="ECO:0000256" key="1">
    <source>
        <dbReference type="SAM" id="MobiDB-lite"/>
    </source>
</evidence>
<protein>
    <submittedName>
        <fullName evidence="2">Uncharacterized protein</fullName>
    </submittedName>
</protein>
<feature type="region of interest" description="Disordered" evidence="1">
    <location>
        <begin position="349"/>
        <end position="377"/>
    </location>
</feature>
<feature type="compositionally biased region" description="Polar residues" evidence="1">
    <location>
        <begin position="1"/>
        <end position="19"/>
    </location>
</feature>
<feature type="compositionally biased region" description="Basic and acidic residues" evidence="1">
    <location>
        <begin position="555"/>
        <end position="567"/>
    </location>
</feature>
<proteinExistence type="predicted"/>
<feature type="compositionally biased region" description="Basic and acidic residues" evidence="1">
    <location>
        <begin position="358"/>
        <end position="377"/>
    </location>
</feature>
<feature type="region of interest" description="Disordered" evidence="1">
    <location>
        <begin position="1"/>
        <end position="25"/>
    </location>
</feature>
<feature type="compositionally biased region" description="Polar residues" evidence="1">
    <location>
        <begin position="261"/>
        <end position="277"/>
    </location>
</feature>